<dbReference type="RefSeq" id="WP_169258184.1">
    <property type="nucleotide sequence ID" value="NZ_WTVN01000064.1"/>
</dbReference>
<accession>A0ABX1Q4P3</accession>
<dbReference type="Proteomes" id="UP000623795">
    <property type="component" value="Unassembled WGS sequence"/>
</dbReference>
<dbReference type="InterPro" id="IPR036280">
    <property type="entry name" value="Multihaem_cyt_sf"/>
</dbReference>
<gene>
    <name evidence="1" type="ORF">GPA22_21820</name>
</gene>
<comment type="caution">
    <text evidence="1">The sequence shown here is derived from an EMBL/GenBank/DDBJ whole genome shotgun (WGS) entry which is preliminary data.</text>
</comment>
<evidence type="ECO:0000313" key="2">
    <source>
        <dbReference type="Proteomes" id="UP000623795"/>
    </source>
</evidence>
<name>A0ABX1Q4P3_9RHOO</name>
<evidence type="ECO:0000313" key="1">
    <source>
        <dbReference type="EMBL" id="NMG46360.1"/>
    </source>
</evidence>
<dbReference type="EMBL" id="WTVN01000064">
    <property type="protein sequence ID" value="NMG46360.1"/>
    <property type="molecule type" value="Genomic_DNA"/>
</dbReference>
<protein>
    <recommendedName>
        <fullName evidence="3">Doubled CXXCH motif domain-containing protein</fullName>
    </recommendedName>
</protein>
<proteinExistence type="predicted"/>
<sequence length="160" mass="16897">MLLAASTAIIGAGAARAEYSDCRSCHYATTLDSTAPDLTGYFLAPGHHPVRVSYPVRADYNQPAGAATGILFFDLNGNGVPDADEIQLFSSTALTPATETTGTTRTRGKVKSTASTDTWMIDCASCHIEHGIAPPDPVHSADYVRRAGGERLLCVTCHNL</sequence>
<dbReference type="SUPFAM" id="SSF48695">
    <property type="entry name" value="Multiheme cytochromes"/>
    <property type="match status" value="1"/>
</dbReference>
<reference evidence="1 2" key="1">
    <citation type="submission" date="2019-12" db="EMBL/GenBank/DDBJ databases">
        <title>Comparative genomics gives insights into the taxonomy of the Azoarcus-Aromatoleum group and reveals separate origins of nif in the plant-associated Azoarcus and non-plant-associated Aromatoleum sub-groups.</title>
        <authorList>
            <person name="Lafos M."/>
            <person name="Maluk M."/>
            <person name="Batista M."/>
            <person name="Junghare M."/>
            <person name="Carmona M."/>
            <person name="Faoro H."/>
            <person name="Cruz L.M."/>
            <person name="Battistoni F."/>
            <person name="De Souza E."/>
            <person name="Pedrosa F."/>
            <person name="Chen W.-M."/>
            <person name="Poole P.S."/>
            <person name="Dixon R.A."/>
            <person name="James E.K."/>
        </authorList>
    </citation>
    <scope>NUCLEOTIDE SEQUENCE [LARGE SCALE GENOMIC DNA]</scope>
    <source>
        <strain evidence="1 2">Td21</strain>
    </source>
</reference>
<keyword evidence="2" id="KW-1185">Reference proteome</keyword>
<evidence type="ECO:0008006" key="3">
    <source>
        <dbReference type="Google" id="ProtNLM"/>
    </source>
</evidence>
<organism evidence="1 2">
    <name type="scientific">Aromatoleum toluvorans</name>
    <dbReference type="NCBI Taxonomy" id="92002"/>
    <lineage>
        <taxon>Bacteria</taxon>
        <taxon>Pseudomonadati</taxon>
        <taxon>Pseudomonadota</taxon>
        <taxon>Betaproteobacteria</taxon>
        <taxon>Rhodocyclales</taxon>
        <taxon>Rhodocyclaceae</taxon>
        <taxon>Aromatoleum</taxon>
    </lineage>
</organism>